<dbReference type="OrthoDB" id="1045822at2759"/>
<dbReference type="PANTHER" id="PTHR15907">
    <property type="entry name" value="DUF614 FAMILY PROTEIN-RELATED"/>
    <property type="match status" value="1"/>
</dbReference>
<evidence type="ECO:0000313" key="2">
    <source>
        <dbReference type="EMBL" id="ERM94039.1"/>
    </source>
</evidence>
<reference evidence="3" key="1">
    <citation type="journal article" date="2013" name="Science">
        <title>The Amborella genome and the evolution of flowering plants.</title>
        <authorList>
            <consortium name="Amborella Genome Project"/>
        </authorList>
    </citation>
    <scope>NUCLEOTIDE SEQUENCE [LARGE SCALE GENOMIC DNA]</scope>
</reference>
<dbReference type="HOGENOM" id="CLU_077267_0_0_1"/>
<dbReference type="Proteomes" id="UP000017836">
    <property type="component" value="Unassembled WGS sequence"/>
</dbReference>
<dbReference type="NCBIfam" id="TIGR01571">
    <property type="entry name" value="A_thal_Cys_rich"/>
    <property type="match status" value="1"/>
</dbReference>
<organism evidence="2 3">
    <name type="scientific">Amborella trichopoda</name>
    <dbReference type="NCBI Taxonomy" id="13333"/>
    <lineage>
        <taxon>Eukaryota</taxon>
        <taxon>Viridiplantae</taxon>
        <taxon>Streptophyta</taxon>
        <taxon>Embryophyta</taxon>
        <taxon>Tracheophyta</taxon>
        <taxon>Spermatophyta</taxon>
        <taxon>Magnoliopsida</taxon>
        <taxon>Amborellales</taxon>
        <taxon>Amborellaceae</taxon>
        <taxon>Amborella</taxon>
    </lineage>
</organism>
<accession>W1NFR7</accession>
<gene>
    <name evidence="2" type="ORF">AMTR_s00010p00032660</name>
</gene>
<feature type="region of interest" description="Disordered" evidence="1">
    <location>
        <begin position="1"/>
        <end position="88"/>
    </location>
</feature>
<dbReference type="EMBL" id="KI397513">
    <property type="protein sequence ID" value="ERM94039.1"/>
    <property type="molecule type" value="Genomic_DNA"/>
</dbReference>
<dbReference type="Gramene" id="ERM94039">
    <property type="protein sequence ID" value="ERM94039"/>
    <property type="gene ID" value="AMTR_s00010p00032660"/>
</dbReference>
<feature type="compositionally biased region" description="Pro residues" evidence="1">
    <location>
        <begin position="51"/>
        <end position="67"/>
    </location>
</feature>
<evidence type="ECO:0000256" key="1">
    <source>
        <dbReference type="SAM" id="MobiDB-lite"/>
    </source>
</evidence>
<dbReference type="AlphaFoldDB" id="W1NFR7"/>
<dbReference type="OMA" id="CFTFGQI"/>
<evidence type="ECO:0000313" key="3">
    <source>
        <dbReference type="Proteomes" id="UP000017836"/>
    </source>
</evidence>
<dbReference type="InterPro" id="IPR006461">
    <property type="entry name" value="PLAC_motif_containing"/>
</dbReference>
<protein>
    <submittedName>
        <fullName evidence="2">Uncharacterized protein</fullName>
    </submittedName>
</protein>
<dbReference type="STRING" id="13333.W1NFR7"/>
<sequence length="258" mass="28361">MGRPQTDPSSSPYPPQPQTNPPPQPQENFQPPPQPYTTPAYPPENLSTNPQPSPPPPQPVAFPPPNQQPALQAFPPPEGYAPQPAAYPARPFPPAPGCPMQMPVHLPPAMYGQRPATVPWSSDIFSCCDDPMNALITALFPCLTFAQIAEIVDEGRTTCTTSGIMYAGIACCIGLPCLLSCTYRTKLRAKYELVEAPAPDWVSHFLCEWCALCQEYRELKNRGFDPALGWHGNMALMQQQQQAQAAMKPPMNQTMYNN</sequence>
<dbReference type="eggNOG" id="ENOG502RXFT">
    <property type="taxonomic scope" value="Eukaryota"/>
</dbReference>
<dbReference type="Pfam" id="PF04749">
    <property type="entry name" value="PLAC8"/>
    <property type="match status" value="1"/>
</dbReference>
<feature type="compositionally biased region" description="Pro residues" evidence="1">
    <location>
        <begin position="11"/>
        <end position="42"/>
    </location>
</feature>
<name>W1NFR7_AMBTC</name>
<feature type="compositionally biased region" description="Low complexity" evidence="1">
    <location>
        <begin position="1"/>
        <end position="10"/>
    </location>
</feature>
<keyword evidence="3" id="KW-1185">Reference proteome</keyword>
<proteinExistence type="predicted"/>